<keyword evidence="2" id="KW-1185">Reference proteome</keyword>
<dbReference type="VEuPathDB" id="FungiDB:MYCFIDRAFT_205076"/>
<organism evidence="1 2">
    <name type="scientific">Pseudocercospora fijiensis (strain CIRAD86)</name>
    <name type="common">Black leaf streak disease fungus</name>
    <name type="synonym">Mycosphaerella fijiensis</name>
    <dbReference type="NCBI Taxonomy" id="383855"/>
    <lineage>
        <taxon>Eukaryota</taxon>
        <taxon>Fungi</taxon>
        <taxon>Dikarya</taxon>
        <taxon>Ascomycota</taxon>
        <taxon>Pezizomycotina</taxon>
        <taxon>Dothideomycetes</taxon>
        <taxon>Dothideomycetidae</taxon>
        <taxon>Mycosphaerellales</taxon>
        <taxon>Mycosphaerellaceae</taxon>
        <taxon>Pseudocercospora</taxon>
    </lineage>
</organism>
<evidence type="ECO:0000313" key="1">
    <source>
        <dbReference type="EMBL" id="EME78535.1"/>
    </source>
</evidence>
<dbReference type="HOGENOM" id="CLU_3051404_0_0_1"/>
<accession>M2YLB5</accession>
<dbReference type="AlphaFoldDB" id="M2YLB5"/>
<dbReference type="GeneID" id="19336347"/>
<name>M2YLB5_PSEFD</name>
<evidence type="ECO:0000313" key="2">
    <source>
        <dbReference type="Proteomes" id="UP000016932"/>
    </source>
</evidence>
<reference evidence="1 2" key="1">
    <citation type="journal article" date="2012" name="PLoS Pathog.">
        <title>Diverse lifestyles and strategies of plant pathogenesis encoded in the genomes of eighteen Dothideomycetes fungi.</title>
        <authorList>
            <person name="Ohm R.A."/>
            <person name="Feau N."/>
            <person name="Henrissat B."/>
            <person name="Schoch C.L."/>
            <person name="Horwitz B.A."/>
            <person name="Barry K.W."/>
            <person name="Condon B.J."/>
            <person name="Copeland A.C."/>
            <person name="Dhillon B."/>
            <person name="Glaser F."/>
            <person name="Hesse C.N."/>
            <person name="Kosti I."/>
            <person name="LaButti K."/>
            <person name="Lindquist E.A."/>
            <person name="Lucas S."/>
            <person name="Salamov A.A."/>
            <person name="Bradshaw R.E."/>
            <person name="Ciuffetti L."/>
            <person name="Hamelin R.C."/>
            <person name="Kema G.H.J."/>
            <person name="Lawrence C."/>
            <person name="Scott J.A."/>
            <person name="Spatafora J.W."/>
            <person name="Turgeon B.G."/>
            <person name="de Wit P.J.G.M."/>
            <person name="Zhong S."/>
            <person name="Goodwin S.B."/>
            <person name="Grigoriev I.V."/>
        </authorList>
    </citation>
    <scope>NUCLEOTIDE SEQUENCE [LARGE SCALE GENOMIC DNA]</scope>
    <source>
        <strain evidence="1 2">CIRAD86</strain>
    </source>
</reference>
<protein>
    <submittedName>
        <fullName evidence="1">Uncharacterized protein</fullName>
    </submittedName>
</protein>
<sequence>MRIGWEKIELEVHGAYGIKIDDRKAYGELLGKHLRYDHFLLFEFLTSSFYLKKI</sequence>
<proteinExistence type="predicted"/>
<gene>
    <name evidence="1" type="ORF">MYCFIDRAFT_205076</name>
</gene>
<dbReference type="EMBL" id="KB446563">
    <property type="protein sequence ID" value="EME78535.1"/>
    <property type="molecule type" value="Genomic_DNA"/>
</dbReference>
<dbReference type="KEGG" id="pfj:MYCFIDRAFT_205076"/>
<dbReference type="RefSeq" id="XP_007930895.1">
    <property type="nucleotide sequence ID" value="XM_007932704.1"/>
</dbReference>
<dbReference type="Proteomes" id="UP000016932">
    <property type="component" value="Unassembled WGS sequence"/>
</dbReference>